<reference evidence="1" key="1">
    <citation type="submission" date="2023-03" db="EMBL/GenBank/DDBJ databases">
        <authorList>
            <person name="Steffen K."/>
            <person name="Cardenas P."/>
        </authorList>
    </citation>
    <scope>NUCLEOTIDE SEQUENCE</scope>
</reference>
<dbReference type="EMBL" id="CASHTH010002605">
    <property type="protein sequence ID" value="CAI8032516.1"/>
    <property type="molecule type" value="Genomic_DNA"/>
</dbReference>
<evidence type="ECO:0000313" key="2">
    <source>
        <dbReference type="Proteomes" id="UP001174909"/>
    </source>
</evidence>
<accession>A0AA35WXL8</accession>
<proteinExistence type="predicted"/>
<comment type="caution">
    <text evidence="1">The sequence shown here is derived from an EMBL/GenBank/DDBJ whole genome shotgun (WGS) entry which is preliminary data.</text>
</comment>
<organism evidence="1 2">
    <name type="scientific">Geodia barretti</name>
    <name type="common">Barrett's horny sponge</name>
    <dbReference type="NCBI Taxonomy" id="519541"/>
    <lineage>
        <taxon>Eukaryota</taxon>
        <taxon>Metazoa</taxon>
        <taxon>Porifera</taxon>
        <taxon>Demospongiae</taxon>
        <taxon>Heteroscleromorpha</taxon>
        <taxon>Tetractinellida</taxon>
        <taxon>Astrophorina</taxon>
        <taxon>Geodiidae</taxon>
        <taxon>Geodia</taxon>
    </lineage>
</organism>
<gene>
    <name evidence="1" type="ORF">GBAR_LOCUS18374</name>
</gene>
<feature type="non-terminal residue" evidence="1">
    <location>
        <position position="1"/>
    </location>
</feature>
<evidence type="ECO:0000313" key="1">
    <source>
        <dbReference type="EMBL" id="CAI8032516.1"/>
    </source>
</evidence>
<keyword evidence="2" id="KW-1185">Reference proteome</keyword>
<name>A0AA35WXL8_GEOBA</name>
<protein>
    <submittedName>
        <fullName evidence="1">Uncharacterized protein</fullName>
    </submittedName>
</protein>
<dbReference type="Proteomes" id="UP001174909">
    <property type="component" value="Unassembled WGS sequence"/>
</dbReference>
<dbReference type="AlphaFoldDB" id="A0AA35WXL8"/>
<sequence>MSLQCHVAYSDTMATNKRLFFDASLPVSDFIRPLGLSTQEYGKKWPGLSNKRILKEVAQFMDTLRSRLSLHPIQII</sequence>